<reference evidence="1" key="2">
    <citation type="submission" date="2022-03" db="EMBL/GenBank/DDBJ databases">
        <title>Draft title - Genomic analysis of global carrot germplasm unveils the trajectory of domestication and the origin of high carotenoid orange carrot.</title>
        <authorList>
            <person name="Iorizzo M."/>
            <person name="Ellison S."/>
            <person name="Senalik D."/>
            <person name="Macko-Podgorni A."/>
            <person name="Grzebelus D."/>
            <person name="Bostan H."/>
            <person name="Rolling W."/>
            <person name="Curaba J."/>
            <person name="Simon P."/>
        </authorList>
    </citation>
    <scope>NUCLEOTIDE SEQUENCE</scope>
    <source>
        <tissue evidence="1">Leaf</tissue>
    </source>
</reference>
<evidence type="ECO:0000313" key="1">
    <source>
        <dbReference type="EMBL" id="WOG86296.1"/>
    </source>
</evidence>
<dbReference type="Proteomes" id="UP000077755">
    <property type="component" value="Chromosome 2"/>
</dbReference>
<sequence length="120" mass="13098">MRPVSSDEIAWLAKLLVTLSCWLNEKLGLNHSGTTDNQGAAWSCVEVSGGTRSVNGPADTMKVVFLSVVSWLMSVIRATLKLMSYHGMKVNLRILASKKIMISLLMLVTFSVLKKAVSQS</sequence>
<dbReference type="PANTHER" id="PTHR31801">
    <property type="entry name" value="ALTERED INHERITANCE OF MITOCHONDRIA PROTEIN 24, MITOCHONDRIAL"/>
    <property type="match status" value="1"/>
</dbReference>
<gene>
    <name evidence="1" type="ORF">DCAR_0205497</name>
</gene>
<dbReference type="EMBL" id="CP093344">
    <property type="protein sequence ID" value="WOG86296.1"/>
    <property type="molecule type" value="Genomic_DNA"/>
</dbReference>
<proteinExistence type="predicted"/>
<dbReference type="AlphaFoldDB" id="A0A161WZH3"/>
<evidence type="ECO:0000313" key="2">
    <source>
        <dbReference type="Proteomes" id="UP000077755"/>
    </source>
</evidence>
<reference evidence="1" key="1">
    <citation type="journal article" date="2016" name="Nat. Genet.">
        <title>A high-quality carrot genome assembly provides new insights into carotenoid accumulation and asterid genome evolution.</title>
        <authorList>
            <person name="Iorizzo M."/>
            <person name="Ellison S."/>
            <person name="Senalik D."/>
            <person name="Zeng P."/>
            <person name="Satapoomin P."/>
            <person name="Huang J."/>
            <person name="Bowman M."/>
            <person name="Iovene M."/>
            <person name="Sanseverino W."/>
            <person name="Cavagnaro P."/>
            <person name="Yildiz M."/>
            <person name="Macko-Podgorni A."/>
            <person name="Moranska E."/>
            <person name="Grzebelus E."/>
            <person name="Grzebelus D."/>
            <person name="Ashrafi H."/>
            <person name="Zheng Z."/>
            <person name="Cheng S."/>
            <person name="Spooner D."/>
            <person name="Van Deynze A."/>
            <person name="Simon P."/>
        </authorList>
    </citation>
    <scope>NUCLEOTIDE SEQUENCE</scope>
    <source>
        <tissue evidence="1">Leaf</tissue>
    </source>
</reference>
<name>A0A161WZH3_DAUCS</name>
<dbReference type="Gramene" id="KZN04135">
    <property type="protein sequence ID" value="KZN04135"/>
    <property type="gene ID" value="DCAR_004972"/>
</dbReference>
<keyword evidence="2" id="KW-1185">Reference proteome</keyword>
<accession>A0A161WZH3</accession>
<protein>
    <submittedName>
        <fullName evidence="1">Uncharacterized protein</fullName>
    </submittedName>
</protein>
<organism evidence="1 2">
    <name type="scientific">Daucus carota subsp. sativus</name>
    <name type="common">Carrot</name>
    <dbReference type="NCBI Taxonomy" id="79200"/>
    <lineage>
        <taxon>Eukaryota</taxon>
        <taxon>Viridiplantae</taxon>
        <taxon>Streptophyta</taxon>
        <taxon>Embryophyta</taxon>
        <taxon>Tracheophyta</taxon>
        <taxon>Spermatophyta</taxon>
        <taxon>Magnoliopsida</taxon>
        <taxon>eudicotyledons</taxon>
        <taxon>Gunneridae</taxon>
        <taxon>Pentapetalae</taxon>
        <taxon>asterids</taxon>
        <taxon>campanulids</taxon>
        <taxon>Apiales</taxon>
        <taxon>Apiaceae</taxon>
        <taxon>Apioideae</taxon>
        <taxon>Scandiceae</taxon>
        <taxon>Daucinae</taxon>
        <taxon>Daucus</taxon>
        <taxon>Daucus sect. Daucus</taxon>
    </lineage>
</organism>
<dbReference type="PANTHER" id="PTHR31801:SF1">
    <property type="entry name" value="SPHINGOMYELIN PHOSPHODIESTERASE"/>
    <property type="match status" value="1"/>
</dbReference>